<name>A0ACB0KXR6_TRIPR</name>
<reference evidence="1" key="1">
    <citation type="submission" date="2023-10" db="EMBL/GenBank/DDBJ databases">
        <authorList>
            <person name="Rodriguez Cubillos JULIANA M."/>
            <person name="De Vega J."/>
        </authorList>
    </citation>
    <scope>NUCLEOTIDE SEQUENCE</scope>
</reference>
<evidence type="ECO:0000313" key="1">
    <source>
        <dbReference type="EMBL" id="CAJ2661935.1"/>
    </source>
</evidence>
<comment type="caution">
    <text evidence="1">The sequence shown here is derived from an EMBL/GenBank/DDBJ whole genome shotgun (WGS) entry which is preliminary data.</text>
</comment>
<evidence type="ECO:0000313" key="2">
    <source>
        <dbReference type="Proteomes" id="UP001177021"/>
    </source>
</evidence>
<protein>
    <submittedName>
        <fullName evidence="1">Uncharacterized protein</fullName>
    </submittedName>
</protein>
<gene>
    <name evidence="1" type="ORF">MILVUS5_LOCUS27567</name>
</gene>
<dbReference type="EMBL" id="CASHSV030000409">
    <property type="protein sequence ID" value="CAJ2661935.1"/>
    <property type="molecule type" value="Genomic_DNA"/>
</dbReference>
<dbReference type="Proteomes" id="UP001177021">
    <property type="component" value="Unassembled WGS sequence"/>
</dbReference>
<keyword evidence="2" id="KW-1185">Reference proteome</keyword>
<accession>A0ACB0KXR6</accession>
<proteinExistence type="predicted"/>
<organism evidence="1 2">
    <name type="scientific">Trifolium pratense</name>
    <name type="common">Red clover</name>
    <dbReference type="NCBI Taxonomy" id="57577"/>
    <lineage>
        <taxon>Eukaryota</taxon>
        <taxon>Viridiplantae</taxon>
        <taxon>Streptophyta</taxon>
        <taxon>Embryophyta</taxon>
        <taxon>Tracheophyta</taxon>
        <taxon>Spermatophyta</taxon>
        <taxon>Magnoliopsida</taxon>
        <taxon>eudicotyledons</taxon>
        <taxon>Gunneridae</taxon>
        <taxon>Pentapetalae</taxon>
        <taxon>rosids</taxon>
        <taxon>fabids</taxon>
        <taxon>Fabales</taxon>
        <taxon>Fabaceae</taxon>
        <taxon>Papilionoideae</taxon>
        <taxon>50 kb inversion clade</taxon>
        <taxon>NPAAA clade</taxon>
        <taxon>Hologalegina</taxon>
        <taxon>IRL clade</taxon>
        <taxon>Trifolieae</taxon>
        <taxon>Trifolium</taxon>
    </lineage>
</organism>
<sequence>MDAELIALNENQTWSIVHLPKRKVPVGCKWVYKVKFNANGSIERYKSRLDAKGYTQTEGIDYFATFSPVAKIITVRVLEAIKGCHLEQLEINNAFLHGDLNEEVSMSLAPGYSNDPSMVYKLHTSLYGLKQATNPLVPHYQAATRILRYLKTFPAKGILFYSSSSLVLNGFADSDWARCPDTRKSISWKSKKQNTVSRSSTEAEYWALASLTCEIQWLTCSKNLISVLLNRLQFSVMVNLQFLAHNPTFHERREHIEIDCRVIREKLQTKLIHLLPVPSSSQLADGFTKPLHSRSFSNILSKLGLCTIHSTT</sequence>